<reference evidence="12 13" key="1">
    <citation type="submission" date="2016-10" db="EMBL/GenBank/DDBJ databases">
        <authorList>
            <person name="de Groot N.N."/>
        </authorList>
    </citation>
    <scope>NUCLEOTIDE SEQUENCE [LARGE SCALE GENOMIC DNA]</scope>
    <source>
        <strain evidence="12 13">DSM 19886</strain>
    </source>
</reference>
<sequence length="142" mass="15145">MQTVFERWKNYRKKTNNIMSTFSIFLILIIVVCFLLVLVIMVQNPKGGGLSSSFGGGGSQVVGGVKKTGDFLDKSTWTLATLLVVLILASNIALKGNFGDADSKLLQGGDDIETTVPETVPETVPQEVPAPASNDADPTDSQ</sequence>
<keyword evidence="9 10" id="KW-0472">Membrane</keyword>
<evidence type="ECO:0000256" key="9">
    <source>
        <dbReference type="ARBA" id="ARBA00023136"/>
    </source>
</evidence>
<keyword evidence="3 10" id="KW-0813">Transport</keyword>
<dbReference type="GO" id="GO:0009306">
    <property type="term" value="P:protein secretion"/>
    <property type="evidence" value="ECO:0007669"/>
    <property type="project" value="UniProtKB-UniRule"/>
</dbReference>
<keyword evidence="13" id="KW-1185">Reference proteome</keyword>
<proteinExistence type="inferred from homology"/>
<feature type="transmembrane region" description="Helical" evidence="10">
    <location>
        <begin position="76"/>
        <end position="94"/>
    </location>
</feature>
<evidence type="ECO:0000256" key="11">
    <source>
        <dbReference type="SAM" id="MobiDB-lite"/>
    </source>
</evidence>
<evidence type="ECO:0000256" key="4">
    <source>
        <dbReference type="ARBA" id="ARBA00022475"/>
    </source>
</evidence>
<evidence type="ECO:0000256" key="3">
    <source>
        <dbReference type="ARBA" id="ARBA00022448"/>
    </source>
</evidence>
<comment type="function">
    <text evidence="10">Involved in protein export. Participates in an early event of protein translocation.</text>
</comment>
<feature type="region of interest" description="Disordered" evidence="11">
    <location>
        <begin position="109"/>
        <end position="142"/>
    </location>
</feature>
<keyword evidence="8 10" id="KW-0811">Translocation</keyword>
<keyword evidence="5 10" id="KW-0812">Transmembrane</keyword>
<evidence type="ECO:0000256" key="1">
    <source>
        <dbReference type="ARBA" id="ARBA00004651"/>
    </source>
</evidence>
<keyword evidence="6 10" id="KW-0653">Protein transport</keyword>
<evidence type="ECO:0000256" key="7">
    <source>
        <dbReference type="ARBA" id="ARBA00022989"/>
    </source>
</evidence>
<feature type="transmembrane region" description="Helical" evidence="10">
    <location>
        <begin position="21"/>
        <end position="42"/>
    </location>
</feature>
<keyword evidence="4 10" id="KW-1003">Cell membrane</keyword>
<organism evidence="12 13">
    <name type="scientific">Kriegella aquimaris</name>
    <dbReference type="NCBI Taxonomy" id="192904"/>
    <lineage>
        <taxon>Bacteria</taxon>
        <taxon>Pseudomonadati</taxon>
        <taxon>Bacteroidota</taxon>
        <taxon>Flavobacteriia</taxon>
        <taxon>Flavobacteriales</taxon>
        <taxon>Flavobacteriaceae</taxon>
        <taxon>Kriegella</taxon>
    </lineage>
</organism>
<evidence type="ECO:0000256" key="2">
    <source>
        <dbReference type="ARBA" id="ARBA00008445"/>
    </source>
</evidence>
<evidence type="ECO:0000256" key="8">
    <source>
        <dbReference type="ARBA" id="ARBA00023010"/>
    </source>
</evidence>
<dbReference type="InterPro" id="IPR004692">
    <property type="entry name" value="SecG"/>
</dbReference>
<evidence type="ECO:0000256" key="5">
    <source>
        <dbReference type="ARBA" id="ARBA00022692"/>
    </source>
</evidence>
<comment type="subcellular location">
    <subcellularLocation>
        <location evidence="1 10">Cell membrane</location>
        <topology evidence="1 10">Multi-pass membrane protein</topology>
    </subcellularLocation>
</comment>
<dbReference type="Pfam" id="PF03840">
    <property type="entry name" value="SecG"/>
    <property type="match status" value="1"/>
</dbReference>
<dbReference type="GO" id="GO:0015450">
    <property type="term" value="F:protein-transporting ATPase activity"/>
    <property type="evidence" value="ECO:0007669"/>
    <property type="project" value="UniProtKB-UniRule"/>
</dbReference>
<evidence type="ECO:0000313" key="12">
    <source>
        <dbReference type="EMBL" id="SDL73662.1"/>
    </source>
</evidence>
<dbReference type="PRINTS" id="PR01651">
    <property type="entry name" value="SECGEXPORT"/>
</dbReference>
<protein>
    <recommendedName>
        <fullName evidence="10">Protein-export membrane protein SecG</fullName>
    </recommendedName>
</protein>
<dbReference type="Proteomes" id="UP000199440">
    <property type="component" value="Unassembled WGS sequence"/>
</dbReference>
<dbReference type="STRING" id="192904.SAMN04488514_102527"/>
<evidence type="ECO:0000313" key="13">
    <source>
        <dbReference type="Proteomes" id="UP000199440"/>
    </source>
</evidence>
<comment type="similarity">
    <text evidence="2 10">Belongs to the SecG family.</text>
</comment>
<dbReference type="PANTHER" id="PTHR34182:SF1">
    <property type="entry name" value="PROTEIN-EXPORT MEMBRANE PROTEIN SECG"/>
    <property type="match status" value="1"/>
</dbReference>
<dbReference type="PANTHER" id="PTHR34182">
    <property type="entry name" value="PROTEIN-EXPORT MEMBRANE PROTEIN SECG"/>
    <property type="match status" value="1"/>
</dbReference>
<dbReference type="GO" id="GO:0043952">
    <property type="term" value="P:protein transport by the Sec complex"/>
    <property type="evidence" value="ECO:0007669"/>
    <property type="project" value="TreeGrafter"/>
</dbReference>
<dbReference type="GO" id="GO:0065002">
    <property type="term" value="P:intracellular protein transmembrane transport"/>
    <property type="evidence" value="ECO:0007669"/>
    <property type="project" value="TreeGrafter"/>
</dbReference>
<dbReference type="NCBIfam" id="TIGR00810">
    <property type="entry name" value="secG"/>
    <property type="match status" value="1"/>
</dbReference>
<dbReference type="AlphaFoldDB" id="A0A1G9MHC4"/>
<gene>
    <name evidence="12" type="ORF">SAMN04488514_102527</name>
</gene>
<feature type="compositionally biased region" description="Low complexity" evidence="11">
    <location>
        <begin position="114"/>
        <end position="129"/>
    </location>
</feature>
<accession>A0A1G9MHC4</accession>
<name>A0A1G9MHC4_9FLAO</name>
<dbReference type="GO" id="GO:0005886">
    <property type="term" value="C:plasma membrane"/>
    <property type="evidence" value="ECO:0007669"/>
    <property type="project" value="UniProtKB-SubCell"/>
</dbReference>
<evidence type="ECO:0000256" key="10">
    <source>
        <dbReference type="RuleBase" id="RU365087"/>
    </source>
</evidence>
<dbReference type="EMBL" id="FNGV01000002">
    <property type="protein sequence ID" value="SDL73662.1"/>
    <property type="molecule type" value="Genomic_DNA"/>
</dbReference>
<evidence type="ECO:0000256" key="6">
    <source>
        <dbReference type="ARBA" id="ARBA00022927"/>
    </source>
</evidence>
<keyword evidence="7 10" id="KW-1133">Transmembrane helix</keyword>